<dbReference type="EMBL" id="WVTA01000014">
    <property type="protein sequence ID" value="KAK3202483.1"/>
    <property type="molecule type" value="Genomic_DNA"/>
</dbReference>
<accession>A0AAN6LSV6</accession>
<gene>
    <name evidence="1" type="ORF">GRF29_161g1354888</name>
</gene>
<evidence type="ECO:0000313" key="2">
    <source>
        <dbReference type="Proteomes" id="UP001280581"/>
    </source>
</evidence>
<reference evidence="1 2" key="1">
    <citation type="submission" date="2021-02" db="EMBL/GenBank/DDBJ databases">
        <title>Genome assembly of Pseudopithomyces chartarum.</title>
        <authorList>
            <person name="Jauregui R."/>
            <person name="Singh J."/>
            <person name="Voisey C."/>
        </authorList>
    </citation>
    <scope>NUCLEOTIDE SEQUENCE [LARGE SCALE GENOMIC DNA]</scope>
    <source>
        <strain evidence="1 2">AGR01</strain>
    </source>
</reference>
<keyword evidence="2" id="KW-1185">Reference proteome</keyword>
<dbReference type="AlphaFoldDB" id="A0AAN6LSV6"/>
<protein>
    <submittedName>
        <fullName evidence="1">Uncharacterized protein</fullName>
    </submittedName>
</protein>
<dbReference type="Proteomes" id="UP001280581">
    <property type="component" value="Unassembled WGS sequence"/>
</dbReference>
<comment type="caution">
    <text evidence="1">The sequence shown here is derived from an EMBL/GenBank/DDBJ whole genome shotgun (WGS) entry which is preliminary data.</text>
</comment>
<evidence type="ECO:0000313" key="1">
    <source>
        <dbReference type="EMBL" id="KAK3202483.1"/>
    </source>
</evidence>
<proteinExistence type="predicted"/>
<organism evidence="1 2">
    <name type="scientific">Pseudopithomyces chartarum</name>
    <dbReference type="NCBI Taxonomy" id="1892770"/>
    <lineage>
        <taxon>Eukaryota</taxon>
        <taxon>Fungi</taxon>
        <taxon>Dikarya</taxon>
        <taxon>Ascomycota</taxon>
        <taxon>Pezizomycotina</taxon>
        <taxon>Dothideomycetes</taxon>
        <taxon>Pleosporomycetidae</taxon>
        <taxon>Pleosporales</taxon>
        <taxon>Massarineae</taxon>
        <taxon>Didymosphaeriaceae</taxon>
        <taxon>Pseudopithomyces</taxon>
    </lineage>
</organism>
<name>A0AAN6LSV6_9PLEO</name>
<sequence length="157" mass="18684">MASGTISPSKALSPSMYDIYCDLVYHIFLYGQKKDFTTTQMLLSREDLFDEFPDDRRDDLDKGRRELLEFLEKGSDKKDESPTKKIQAWFISFAQYLFFTAAEQGMFENDKPTRRKWREEMLNKTGRYYWWVMGWSETAWEEGNMAPGWDYVAIPDF</sequence>